<protein>
    <submittedName>
        <fullName evidence="2">Uncharacterized protein</fullName>
    </submittedName>
</protein>
<reference evidence="2" key="2">
    <citation type="submission" date="2021-04" db="EMBL/GenBank/DDBJ databases">
        <authorList>
            <person name="Gilroy R."/>
        </authorList>
    </citation>
    <scope>NUCLEOTIDE SEQUENCE</scope>
    <source>
        <strain evidence="2">ChiGjej4B4-18154</strain>
    </source>
</reference>
<reference evidence="2" key="1">
    <citation type="journal article" date="2021" name="PeerJ">
        <title>Extensive microbial diversity within the chicken gut microbiome revealed by metagenomics and culture.</title>
        <authorList>
            <person name="Gilroy R."/>
            <person name="Ravi A."/>
            <person name="Getino M."/>
            <person name="Pursley I."/>
            <person name="Horton D.L."/>
            <person name="Alikhan N.F."/>
            <person name="Baker D."/>
            <person name="Gharbi K."/>
            <person name="Hall N."/>
            <person name="Watson M."/>
            <person name="Adriaenssens E.M."/>
            <person name="Foster-Nyarko E."/>
            <person name="Jarju S."/>
            <person name="Secka A."/>
            <person name="Antonio M."/>
            <person name="Oren A."/>
            <person name="Chaudhuri R.R."/>
            <person name="La Ragione R."/>
            <person name="Hildebrand F."/>
            <person name="Pallen M.J."/>
        </authorList>
    </citation>
    <scope>NUCLEOTIDE SEQUENCE</scope>
    <source>
        <strain evidence="2">ChiGjej4B4-18154</strain>
    </source>
</reference>
<evidence type="ECO:0000313" key="3">
    <source>
        <dbReference type="Proteomes" id="UP000824035"/>
    </source>
</evidence>
<evidence type="ECO:0000313" key="2">
    <source>
        <dbReference type="EMBL" id="HIZ30930.1"/>
    </source>
</evidence>
<feature type="transmembrane region" description="Helical" evidence="1">
    <location>
        <begin position="216"/>
        <end position="234"/>
    </location>
</feature>
<feature type="transmembrane region" description="Helical" evidence="1">
    <location>
        <begin position="446"/>
        <end position="464"/>
    </location>
</feature>
<gene>
    <name evidence="2" type="ORF">H9813_06850</name>
</gene>
<dbReference type="Proteomes" id="UP000824035">
    <property type="component" value="Unassembled WGS sequence"/>
</dbReference>
<dbReference type="EMBL" id="DXBV01000063">
    <property type="protein sequence ID" value="HIZ30930.1"/>
    <property type="molecule type" value="Genomic_DNA"/>
</dbReference>
<feature type="transmembrane region" description="Helical" evidence="1">
    <location>
        <begin position="6"/>
        <end position="23"/>
    </location>
</feature>
<comment type="caution">
    <text evidence="2">The sequence shown here is derived from an EMBL/GenBank/DDBJ whole genome shotgun (WGS) entry which is preliminary data.</text>
</comment>
<keyword evidence="1" id="KW-0812">Transmembrane</keyword>
<feature type="transmembrane region" description="Helical" evidence="1">
    <location>
        <begin position="94"/>
        <end position="111"/>
    </location>
</feature>
<evidence type="ECO:0000256" key="1">
    <source>
        <dbReference type="SAM" id="Phobius"/>
    </source>
</evidence>
<feature type="transmembrane region" description="Helical" evidence="1">
    <location>
        <begin position="417"/>
        <end position="434"/>
    </location>
</feature>
<proteinExistence type="predicted"/>
<name>A0A9D2E506_9FIRM</name>
<accession>A0A9D2E506</accession>
<feature type="transmembrane region" description="Helical" evidence="1">
    <location>
        <begin position="162"/>
        <end position="179"/>
    </location>
</feature>
<feature type="transmembrane region" description="Helical" evidence="1">
    <location>
        <begin position="390"/>
        <end position="410"/>
    </location>
</feature>
<keyword evidence="1" id="KW-1133">Transmembrane helix</keyword>
<feature type="transmembrane region" description="Helical" evidence="1">
    <location>
        <begin position="314"/>
        <end position="331"/>
    </location>
</feature>
<feature type="transmembrane region" description="Helical" evidence="1">
    <location>
        <begin position="276"/>
        <end position="294"/>
    </location>
</feature>
<organism evidence="2 3">
    <name type="scientific">Candidatus Allofournierella merdipullorum</name>
    <dbReference type="NCBI Taxonomy" id="2838595"/>
    <lineage>
        <taxon>Bacteria</taxon>
        <taxon>Bacillati</taxon>
        <taxon>Bacillota</taxon>
        <taxon>Clostridia</taxon>
        <taxon>Eubacteriales</taxon>
        <taxon>Oscillospiraceae</taxon>
        <taxon>Allofournierella</taxon>
    </lineage>
</organism>
<feature type="transmembrane region" description="Helical" evidence="1">
    <location>
        <begin position="471"/>
        <end position="493"/>
    </location>
</feature>
<feature type="transmembrane region" description="Helical" evidence="1">
    <location>
        <begin position="63"/>
        <end position="82"/>
    </location>
</feature>
<feature type="transmembrane region" description="Helical" evidence="1">
    <location>
        <begin position="35"/>
        <end position="57"/>
    </location>
</feature>
<sequence>MMGNVLSLVYMGIFLAAGAGLARRLVPHSDLQERVVFASAFATALLAGLPALAALVFDFTLPAALTALAAAAGLAVWGWLPAAGTAMGGKPERGFWLCLLPALALTFWLLFTHTLYLKDGAYWCGQSTYGDLPMHLALIQALAQQGDFPPGFSLLAGQTVAGYHYLGESVSSVFLLLGAGLKFACLLPQFTALPAVFGGAWLLARRLLKSAGAASLAFWLFFLGSGFGFVYFLGGEKGNFSRIFTAFYETPTNYVQENIRWVNPIVDMLVPQRATLFGWALLFPALALLAAFALEGRRELWPGLALLAAPLPLTQTHAALALVLICGVLFFRQLLTDRSRAALAPWLVFAAVCAVFWLPQMLGEILPGVQGGERFLRLSFNWANEGDNYFWFYIKNIGVVYLLLIPAFIAADKALRWFYGGGLVILLLSEFVVFQPNNYDNNKLLFVWHLLGCILVAGLLCRLVKKLPQKAAGAVLAGMLVFLATFGSVLTVGRELVSEYQQFSADAIAAADWAKEETDPHALFLTGTQHINAVASLAGRTVLCGSPSYLYYHGLDYADQQAAAKAMYETPSADLLEEWGVDYVVFSGFERSEFAADEKWYLQNCTLAFSHGDYAIYQME</sequence>
<dbReference type="AlphaFoldDB" id="A0A9D2E506"/>
<keyword evidence="1" id="KW-0472">Membrane</keyword>
<feature type="transmembrane region" description="Helical" evidence="1">
    <location>
        <begin position="343"/>
        <end position="362"/>
    </location>
</feature>
<feature type="transmembrane region" description="Helical" evidence="1">
    <location>
        <begin position="186"/>
        <end position="204"/>
    </location>
</feature>